<accession>A0A5B6UTN2</accession>
<gene>
    <name evidence="2" type="ORF">EPI10_027446</name>
</gene>
<organism evidence="2 3">
    <name type="scientific">Gossypium australe</name>
    <dbReference type="NCBI Taxonomy" id="47621"/>
    <lineage>
        <taxon>Eukaryota</taxon>
        <taxon>Viridiplantae</taxon>
        <taxon>Streptophyta</taxon>
        <taxon>Embryophyta</taxon>
        <taxon>Tracheophyta</taxon>
        <taxon>Spermatophyta</taxon>
        <taxon>Magnoliopsida</taxon>
        <taxon>eudicotyledons</taxon>
        <taxon>Gunneridae</taxon>
        <taxon>Pentapetalae</taxon>
        <taxon>rosids</taxon>
        <taxon>malvids</taxon>
        <taxon>Malvales</taxon>
        <taxon>Malvaceae</taxon>
        <taxon>Malvoideae</taxon>
        <taxon>Gossypium</taxon>
    </lineage>
</organism>
<dbReference type="Proteomes" id="UP000325315">
    <property type="component" value="Unassembled WGS sequence"/>
</dbReference>
<evidence type="ECO:0000313" key="3">
    <source>
        <dbReference type="Proteomes" id="UP000325315"/>
    </source>
</evidence>
<reference evidence="3" key="1">
    <citation type="journal article" date="2019" name="Plant Biotechnol. J.">
        <title>Genome sequencing of the Australian wild diploid species Gossypium australe highlights disease resistance and delayed gland morphogenesis.</title>
        <authorList>
            <person name="Cai Y."/>
            <person name="Cai X."/>
            <person name="Wang Q."/>
            <person name="Wang P."/>
            <person name="Zhang Y."/>
            <person name="Cai C."/>
            <person name="Xu Y."/>
            <person name="Wang K."/>
            <person name="Zhou Z."/>
            <person name="Wang C."/>
            <person name="Geng S."/>
            <person name="Li B."/>
            <person name="Dong Q."/>
            <person name="Hou Y."/>
            <person name="Wang H."/>
            <person name="Ai P."/>
            <person name="Liu Z."/>
            <person name="Yi F."/>
            <person name="Sun M."/>
            <person name="An G."/>
            <person name="Cheng J."/>
            <person name="Zhang Y."/>
            <person name="Shi Q."/>
            <person name="Xie Y."/>
            <person name="Shi X."/>
            <person name="Chang Y."/>
            <person name="Huang F."/>
            <person name="Chen Y."/>
            <person name="Hong S."/>
            <person name="Mi L."/>
            <person name="Sun Q."/>
            <person name="Zhang L."/>
            <person name="Zhou B."/>
            <person name="Peng R."/>
            <person name="Zhang X."/>
            <person name="Liu F."/>
        </authorList>
    </citation>
    <scope>NUCLEOTIDE SEQUENCE [LARGE SCALE GENOMIC DNA]</scope>
    <source>
        <strain evidence="3">cv. PA1801</strain>
    </source>
</reference>
<name>A0A5B6UTN2_9ROSI</name>
<sequence>MSLSPSHSGTHHTTILKTSNETNSKTKLTEHNIKQKSKKNKRSLGKTRDDDCSSYVRKQNGPLNQQGDPMAMTSAEKASAT</sequence>
<feature type="compositionally biased region" description="Basic residues" evidence="1">
    <location>
        <begin position="34"/>
        <end position="45"/>
    </location>
</feature>
<feature type="region of interest" description="Disordered" evidence="1">
    <location>
        <begin position="1"/>
        <end position="81"/>
    </location>
</feature>
<evidence type="ECO:0000313" key="2">
    <source>
        <dbReference type="EMBL" id="KAA3460823.1"/>
    </source>
</evidence>
<keyword evidence="3" id="KW-1185">Reference proteome</keyword>
<dbReference type="OrthoDB" id="10426259at2759"/>
<dbReference type="EMBL" id="SMMG02000009">
    <property type="protein sequence ID" value="KAA3460823.1"/>
    <property type="molecule type" value="Genomic_DNA"/>
</dbReference>
<protein>
    <submittedName>
        <fullName evidence="2">Uncharacterized protein</fullName>
    </submittedName>
</protein>
<proteinExistence type="predicted"/>
<feature type="compositionally biased region" description="Polar residues" evidence="1">
    <location>
        <begin position="1"/>
        <end position="26"/>
    </location>
</feature>
<comment type="caution">
    <text evidence="2">The sequence shown here is derived from an EMBL/GenBank/DDBJ whole genome shotgun (WGS) entry which is preliminary data.</text>
</comment>
<evidence type="ECO:0000256" key="1">
    <source>
        <dbReference type="SAM" id="MobiDB-lite"/>
    </source>
</evidence>
<dbReference type="AlphaFoldDB" id="A0A5B6UTN2"/>